<reference evidence="1 2" key="1">
    <citation type="submission" date="2018-09" db="EMBL/GenBank/DDBJ databases">
        <authorList>
            <person name="Wang X."/>
            <person name="Du Z."/>
        </authorList>
    </citation>
    <scope>NUCLEOTIDE SEQUENCE [LARGE SCALE GENOMIC DNA]</scope>
    <source>
        <strain evidence="1 2">N3</strain>
    </source>
</reference>
<dbReference type="Proteomes" id="UP000283522">
    <property type="component" value="Unassembled WGS sequence"/>
</dbReference>
<gene>
    <name evidence="1" type="ORF">D0X99_16180</name>
</gene>
<evidence type="ECO:0000313" key="1">
    <source>
        <dbReference type="EMBL" id="RIW13314.1"/>
    </source>
</evidence>
<name>A0A418PN39_9BACT</name>
<comment type="caution">
    <text evidence="1">The sequence shown here is derived from an EMBL/GenBank/DDBJ whole genome shotgun (WGS) entry which is preliminary data.</text>
</comment>
<evidence type="ECO:0000313" key="2">
    <source>
        <dbReference type="Proteomes" id="UP000283522"/>
    </source>
</evidence>
<keyword evidence="2" id="KW-1185">Reference proteome</keyword>
<accession>A0A418PN39</accession>
<dbReference type="EMBL" id="QXML01000009">
    <property type="protein sequence ID" value="RIW13314.1"/>
    <property type="molecule type" value="Genomic_DNA"/>
</dbReference>
<proteinExistence type="predicted"/>
<dbReference type="AlphaFoldDB" id="A0A418PN39"/>
<organism evidence="1 2">
    <name type="scientific">Algoriphagus lacus</name>
    <dbReference type="NCBI Taxonomy" id="2056311"/>
    <lineage>
        <taxon>Bacteria</taxon>
        <taxon>Pseudomonadati</taxon>
        <taxon>Bacteroidota</taxon>
        <taxon>Cytophagia</taxon>
        <taxon>Cytophagales</taxon>
        <taxon>Cyclobacteriaceae</taxon>
        <taxon>Algoriphagus</taxon>
    </lineage>
</organism>
<sequence>MEASSLDQIPAKECTVINFGERFLQESLSFKEKKKESIPELIWNFDKIFQTIEKHWINRDNKKRFISILAVSEAQMLWTAPLNLKDE</sequence>
<protein>
    <submittedName>
        <fullName evidence="1">Uncharacterized protein</fullName>
    </submittedName>
</protein>